<dbReference type="RefSeq" id="WP_229534787.1">
    <property type="nucleotide sequence ID" value="NZ_JAJHJB010000010.1"/>
</dbReference>
<accession>A0ABS8HRI8</accession>
<dbReference type="Proteomes" id="UP001165492">
    <property type="component" value="Unassembled WGS sequence"/>
</dbReference>
<reference evidence="1" key="1">
    <citation type="submission" date="2021-11" db="EMBL/GenBank/DDBJ databases">
        <title>Description of a new species Pelosinus isolated from the bottom sediments of Lake Baikal.</title>
        <authorList>
            <person name="Zakharyuk A."/>
        </authorList>
    </citation>
    <scope>NUCLEOTIDE SEQUENCE</scope>
    <source>
        <strain evidence="1">Bkl1</strain>
    </source>
</reference>
<sequence>MQKTIANYHLLRGFFEARSGRYNAFNWKWDSTIDPFGDNNTYLVRFDVDEFEFDDDGGLWVIPIVQVVTSE</sequence>
<dbReference type="EMBL" id="JAJHJB010000010">
    <property type="protein sequence ID" value="MCC5465537.1"/>
    <property type="molecule type" value="Genomic_DNA"/>
</dbReference>
<organism evidence="1 2">
    <name type="scientific">Pelosinus baikalensis</name>
    <dbReference type="NCBI Taxonomy" id="2892015"/>
    <lineage>
        <taxon>Bacteria</taxon>
        <taxon>Bacillati</taxon>
        <taxon>Bacillota</taxon>
        <taxon>Negativicutes</taxon>
        <taxon>Selenomonadales</taxon>
        <taxon>Sporomusaceae</taxon>
        <taxon>Pelosinus</taxon>
    </lineage>
</organism>
<keyword evidence="2" id="KW-1185">Reference proteome</keyword>
<gene>
    <name evidence="1" type="ORF">LMF89_09200</name>
</gene>
<evidence type="ECO:0000313" key="2">
    <source>
        <dbReference type="Proteomes" id="UP001165492"/>
    </source>
</evidence>
<protein>
    <submittedName>
        <fullName evidence="1">Uncharacterized protein</fullName>
    </submittedName>
</protein>
<comment type="caution">
    <text evidence="1">The sequence shown here is derived from an EMBL/GenBank/DDBJ whole genome shotgun (WGS) entry which is preliminary data.</text>
</comment>
<evidence type="ECO:0000313" key="1">
    <source>
        <dbReference type="EMBL" id="MCC5465537.1"/>
    </source>
</evidence>
<proteinExistence type="predicted"/>
<name>A0ABS8HRI8_9FIRM</name>